<evidence type="ECO:0000313" key="16">
    <source>
        <dbReference type="Proteomes" id="UP000274131"/>
    </source>
</evidence>
<evidence type="ECO:0000256" key="4">
    <source>
        <dbReference type="ARBA" id="ARBA00022787"/>
    </source>
</evidence>
<evidence type="ECO:0000256" key="9">
    <source>
        <dbReference type="ARBA" id="ARBA00023315"/>
    </source>
</evidence>
<accession>A0A0N4V8V7</accession>
<dbReference type="SUPFAM" id="SSF69593">
    <property type="entry name" value="Glycerol-3-phosphate (1)-acyltransferase"/>
    <property type="match status" value="1"/>
</dbReference>
<sequence>MEDDLRLKCGWPFPRNPSILYRIGSYAVMTLVLSGSKLLFSFGLNRMTVTDKQRLLDVLGNRSRPLITVGNHRTTMDDPLIWSMFSWKEFFANISRFRYTLAAHNICFTKALHTHFFALGKCVPIIRGAGVRQKGMEFCLEKLSKNAWVHIYPEGKVTPEPLRIKWGVARLVIMDCPKPPLVLPIWVQRMADVWPPFPPYYPRFRKQVTVTVGEVIDMKKHLPLLNGSSELESRKAIADFIQQKLYDLGEIVRKGQNK</sequence>
<gene>
    <name evidence="15" type="ORF">EVEC_LOCUS6371</name>
</gene>
<reference evidence="15 16" key="2">
    <citation type="submission" date="2018-10" db="EMBL/GenBank/DDBJ databases">
        <authorList>
            <consortium name="Pathogen Informatics"/>
        </authorList>
    </citation>
    <scope>NUCLEOTIDE SEQUENCE [LARGE SCALE GENOMIC DNA]</scope>
</reference>
<comment type="similarity">
    <text evidence="2 13">Belongs to the taffazin family.</text>
</comment>
<protein>
    <recommendedName>
        <fullName evidence="13">Tafazzin family protein</fullName>
    </recommendedName>
</protein>
<evidence type="ECO:0000256" key="12">
    <source>
        <dbReference type="ARBA" id="ARBA00049543"/>
    </source>
</evidence>
<evidence type="ECO:0000256" key="5">
    <source>
        <dbReference type="ARBA" id="ARBA00022792"/>
    </source>
</evidence>
<evidence type="ECO:0000256" key="11">
    <source>
        <dbReference type="ARBA" id="ARBA00047906"/>
    </source>
</evidence>
<keyword evidence="8 13" id="KW-0472">Membrane</keyword>
<keyword evidence="7" id="KW-0496">Mitochondrion</keyword>
<keyword evidence="9" id="KW-0012">Acyltransferase</keyword>
<organism evidence="17">
    <name type="scientific">Enterobius vermicularis</name>
    <name type="common">Human pinworm</name>
    <dbReference type="NCBI Taxonomy" id="51028"/>
    <lineage>
        <taxon>Eukaryota</taxon>
        <taxon>Metazoa</taxon>
        <taxon>Ecdysozoa</taxon>
        <taxon>Nematoda</taxon>
        <taxon>Chromadorea</taxon>
        <taxon>Rhabditida</taxon>
        <taxon>Spirurina</taxon>
        <taxon>Oxyuridomorpha</taxon>
        <taxon>Oxyuroidea</taxon>
        <taxon>Oxyuridae</taxon>
        <taxon>Enterobius</taxon>
    </lineage>
</organism>
<dbReference type="PANTHER" id="PTHR12497">
    <property type="entry name" value="TAZ PROTEIN TAFAZZIN"/>
    <property type="match status" value="1"/>
</dbReference>
<feature type="domain" description="Phospholipid/glycerol acyltransferase" evidence="14">
    <location>
        <begin position="66"/>
        <end position="190"/>
    </location>
</feature>
<comment type="catalytic activity">
    <reaction evidence="11">
        <text>1'-[1,2-diacyl-sn-glycero-3-phospho],3'-[1-acyl-sn-glycero-3-phospho]-glycerol + a 1,2-diacyl-sn-glycero-3-phosphocholine = a cardiolipin + a 1-acyl-sn-glycero-3-phosphocholine</text>
        <dbReference type="Rhea" id="RHEA:33731"/>
        <dbReference type="ChEBI" id="CHEBI:57643"/>
        <dbReference type="ChEBI" id="CHEBI:58168"/>
        <dbReference type="ChEBI" id="CHEBI:62237"/>
        <dbReference type="ChEBI" id="CHEBI:64743"/>
    </reaction>
    <physiologicalReaction direction="left-to-right" evidence="11">
        <dbReference type="Rhea" id="RHEA:33732"/>
    </physiologicalReaction>
    <physiologicalReaction direction="right-to-left" evidence="11">
        <dbReference type="Rhea" id="RHEA:33733"/>
    </physiologicalReaction>
</comment>
<dbReference type="Pfam" id="PF01553">
    <property type="entry name" value="Acyltransferase"/>
    <property type="match status" value="1"/>
</dbReference>
<dbReference type="GO" id="GO:0047184">
    <property type="term" value="F:1-acylglycerophosphocholine O-acyltransferase activity"/>
    <property type="evidence" value="ECO:0007669"/>
    <property type="project" value="TreeGrafter"/>
</dbReference>
<keyword evidence="5" id="KW-0999">Mitochondrion inner membrane</keyword>
<keyword evidence="6" id="KW-0443">Lipid metabolism</keyword>
<dbReference type="GO" id="GO:0005741">
    <property type="term" value="C:mitochondrial outer membrane"/>
    <property type="evidence" value="ECO:0007669"/>
    <property type="project" value="UniProtKB-SubCell"/>
</dbReference>
<keyword evidence="3" id="KW-0808">Transferase</keyword>
<dbReference type="WBParaSite" id="EVEC_0000682301-mRNA-1">
    <property type="protein sequence ID" value="EVEC_0000682301-mRNA-1"/>
    <property type="gene ID" value="EVEC_0000682301"/>
</dbReference>
<name>A0A0N4V8V7_ENTVE</name>
<evidence type="ECO:0000256" key="7">
    <source>
        <dbReference type="ARBA" id="ARBA00023128"/>
    </source>
</evidence>
<dbReference type="AlphaFoldDB" id="A0A0N4V8V7"/>
<evidence type="ECO:0000256" key="13">
    <source>
        <dbReference type="RuleBase" id="RU365062"/>
    </source>
</evidence>
<evidence type="ECO:0000256" key="8">
    <source>
        <dbReference type="ARBA" id="ARBA00023136"/>
    </source>
</evidence>
<evidence type="ECO:0000259" key="14">
    <source>
        <dbReference type="SMART" id="SM00563"/>
    </source>
</evidence>
<dbReference type="GO" id="GO:0005743">
    <property type="term" value="C:mitochondrial inner membrane"/>
    <property type="evidence" value="ECO:0007669"/>
    <property type="project" value="UniProtKB-SubCell"/>
</dbReference>
<evidence type="ECO:0000313" key="15">
    <source>
        <dbReference type="EMBL" id="VDD91620.1"/>
    </source>
</evidence>
<dbReference type="Proteomes" id="UP000274131">
    <property type="component" value="Unassembled WGS sequence"/>
</dbReference>
<evidence type="ECO:0000256" key="10">
    <source>
        <dbReference type="ARBA" id="ARBA00024323"/>
    </source>
</evidence>
<keyword evidence="13" id="KW-0812">Transmembrane</keyword>
<dbReference type="OrthoDB" id="193467at2759"/>
<evidence type="ECO:0000313" key="17">
    <source>
        <dbReference type="WBParaSite" id="EVEC_0000682301-mRNA-1"/>
    </source>
</evidence>
<evidence type="ECO:0000256" key="2">
    <source>
        <dbReference type="ARBA" id="ARBA00010524"/>
    </source>
</evidence>
<keyword evidence="4" id="KW-1000">Mitochondrion outer membrane</keyword>
<dbReference type="SMART" id="SM00563">
    <property type="entry name" value="PlsC"/>
    <property type="match status" value="1"/>
</dbReference>
<dbReference type="EMBL" id="UXUI01008482">
    <property type="protein sequence ID" value="VDD91620.1"/>
    <property type="molecule type" value="Genomic_DNA"/>
</dbReference>
<dbReference type="GO" id="GO:0035965">
    <property type="term" value="P:cardiolipin acyl-chain remodeling"/>
    <property type="evidence" value="ECO:0007669"/>
    <property type="project" value="TreeGrafter"/>
</dbReference>
<keyword evidence="16" id="KW-1185">Reference proteome</keyword>
<dbReference type="CDD" id="cd07989">
    <property type="entry name" value="LPLAT_AGPAT-like"/>
    <property type="match status" value="1"/>
</dbReference>
<keyword evidence="13" id="KW-1133">Transmembrane helix</keyword>
<dbReference type="InterPro" id="IPR000872">
    <property type="entry name" value="Tafazzin"/>
</dbReference>
<dbReference type="PRINTS" id="PR00979">
    <property type="entry name" value="TAFAZZIN"/>
</dbReference>
<evidence type="ECO:0000256" key="1">
    <source>
        <dbReference type="ARBA" id="ARBA00004137"/>
    </source>
</evidence>
<evidence type="ECO:0000256" key="3">
    <source>
        <dbReference type="ARBA" id="ARBA00022679"/>
    </source>
</evidence>
<proteinExistence type="inferred from homology"/>
<comment type="subcellular location">
    <subcellularLocation>
        <location evidence="1">Mitochondrion inner membrane</location>
        <topology evidence="1">Peripheral membrane protein</topology>
        <orientation evidence="1">Intermembrane side</orientation>
    </subcellularLocation>
    <subcellularLocation>
        <location evidence="10">Mitochondrion outer membrane</location>
        <topology evidence="10">Peripheral membrane protein</topology>
        <orientation evidence="10">Intermembrane side</orientation>
    </subcellularLocation>
</comment>
<dbReference type="STRING" id="51028.A0A0N4V8V7"/>
<dbReference type="GO" id="GO:0007007">
    <property type="term" value="P:inner mitochondrial membrane organization"/>
    <property type="evidence" value="ECO:0007669"/>
    <property type="project" value="TreeGrafter"/>
</dbReference>
<dbReference type="InterPro" id="IPR002123">
    <property type="entry name" value="Plipid/glycerol_acylTrfase"/>
</dbReference>
<comment type="catalytic activity">
    <reaction evidence="12">
        <text>1,2-di-(9Z-octadecenoyl)-sn-glycero-3-phosphocholine + 1-hexadecanoyl-sn-glycero-3-phosphocholine = 1-hexadecanoyl-2-(9Z-octadecenoyl)-sn-glycero-3-phosphocholine + 1-(9Z-octadecenoyl)-sn-glycero-3-phosphocholine</text>
        <dbReference type="Rhea" id="RHEA:43816"/>
        <dbReference type="ChEBI" id="CHEBI:28610"/>
        <dbReference type="ChEBI" id="CHEBI:72998"/>
        <dbReference type="ChEBI" id="CHEBI:73001"/>
        <dbReference type="ChEBI" id="CHEBI:74669"/>
    </reaction>
    <physiologicalReaction direction="left-to-right" evidence="12">
        <dbReference type="Rhea" id="RHEA:43817"/>
    </physiologicalReaction>
    <physiologicalReaction direction="right-to-left" evidence="12">
        <dbReference type="Rhea" id="RHEA:43818"/>
    </physiologicalReaction>
</comment>
<feature type="transmembrane region" description="Helical" evidence="13">
    <location>
        <begin position="20"/>
        <end position="44"/>
    </location>
</feature>
<reference evidence="17" key="1">
    <citation type="submission" date="2017-02" db="UniProtKB">
        <authorList>
            <consortium name="WormBaseParasite"/>
        </authorList>
    </citation>
    <scope>IDENTIFICATION</scope>
</reference>
<dbReference type="PANTHER" id="PTHR12497:SF0">
    <property type="entry name" value="TAFAZZIN"/>
    <property type="match status" value="1"/>
</dbReference>
<evidence type="ECO:0000256" key="6">
    <source>
        <dbReference type="ARBA" id="ARBA00023098"/>
    </source>
</evidence>